<keyword evidence="1" id="KW-0812">Transmembrane</keyword>
<dbReference type="Pfam" id="PF05751">
    <property type="entry name" value="FixH"/>
    <property type="match status" value="1"/>
</dbReference>
<evidence type="ECO:0000313" key="2">
    <source>
        <dbReference type="EMBL" id="MFC5767971.1"/>
    </source>
</evidence>
<keyword evidence="1" id="KW-1133">Transmembrane helix</keyword>
<dbReference type="InterPro" id="IPR008620">
    <property type="entry name" value="FixH"/>
</dbReference>
<keyword evidence="3" id="KW-1185">Reference proteome</keyword>
<dbReference type="Proteomes" id="UP001595974">
    <property type="component" value="Unassembled WGS sequence"/>
</dbReference>
<sequence length="170" mass="18858">MSTTLTDRNNVRWYRQGWPWFLIALPAIAVIAGLITLVIAIRTWDGLVVDDYYKEGRAIVQTIGRTERARELGLSARVKIRSDALRIELAARDAASLPDKLIVTVSHPTRAGLDQVLTLSGANGVFEGGMTALGAGRWLFQLEDESRSWRMNGTAYLPTETEIRMDPSVS</sequence>
<evidence type="ECO:0000256" key="1">
    <source>
        <dbReference type="SAM" id="Phobius"/>
    </source>
</evidence>
<keyword evidence="1" id="KW-0472">Membrane</keyword>
<feature type="transmembrane region" description="Helical" evidence="1">
    <location>
        <begin position="20"/>
        <end position="41"/>
    </location>
</feature>
<organism evidence="2 3">
    <name type="scientific">Thauera sinica</name>
    <dbReference type="NCBI Taxonomy" id="2665146"/>
    <lineage>
        <taxon>Bacteria</taxon>
        <taxon>Pseudomonadati</taxon>
        <taxon>Pseudomonadota</taxon>
        <taxon>Betaproteobacteria</taxon>
        <taxon>Rhodocyclales</taxon>
        <taxon>Zoogloeaceae</taxon>
        <taxon>Thauera</taxon>
    </lineage>
</organism>
<dbReference type="EMBL" id="JBHSOG010000007">
    <property type="protein sequence ID" value="MFC5767971.1"/>
    <property type="molecule type" value="Genomic_DNA"/>
</dbReference>
<accession>A0ABW1ALU4</accession>
<name>A0ABW1ALU4_9RHOO</name>
<evidence type="ECO:0000313" key="3">
    <source>
        <dbReference type="Proteomes" id="UP001595974"/>
    </source>
</evidence>
<gene>
    <name evidence="2" type="ORF">ACFPTN_01150</name>
</gene>
<dbReference type="RefSeq" id="WP_096448746.1">
    <property type="nucleotide sequence ID" value="NZ_JBHSOG010000007.1"/>
</dbReference>
<proteinExistence type="predicted"/>
<protein>
    <submittedName>
        <fullName evidence="2">FixH family protein</fullName>
    </submittedName>
</protein>
<comment type="caution">
    <text evidence="2">The sequence shown here is derived from an EMBL/GenBank/DDBJ whole genome shotgun (WGS) entry which is preliminary data.</text>
</comment>
<reference evidence="3" key="1">
    <citation type="journal article" date="2019" name="Int. J. Syst. Evol. Microbiol.">
        <title>The Global Catalogue of Microorganisms (GCM) 10K type strain sequencing project: providing services to taxonomists for standard genome sequencing and annotation.</title>
        <authorList>
            <consortium name="The Broad Institute Genomics Platform"/>
            <consortium name="The Broad Institute Genome Sequencing Center for Infectious Disease"/>
            <person name="Wu L."/>
            <person name="Ma J."/>
        </authorList>
    </citation>
    <scope>NUCLEOTIDE SEQUENCE [LARGE SCALE GENOMIC DNA]</scope>
    <source>
        <strain evidence="3">SHR3</strain>
    </source>
</reference>